<dbReference type="EMBL" id="BATB01000029">
    <property type="protein sequence ID" value="GAD56132.1"/>
    <property type="molecule type" value="Genomic_DNA"/>
</dbReference>
<evidence type="ECO:0000256" key="1">
    <source>
        <dbReference type="SAM" id="MobiDB-lite"/>
    </source>
</evidence>
<proteinExistence type="predicted"/>
<dbReference type="Proteomes" id="UP000016566">
    <property type="component" value="Unassembled WGS sequence"/>
</dbReference>
<evidence type="ECO:0000313" key="3">
    <source>
        <dbReference type="Proteomes" id="UP000016566"/>
    </source>
</evidence>
<feature type="region of interest" description="Disordered" evidence="1">
    <location>
        <begin position="85"/>
        <end position="125"/>
    </location>
</feature>
<gene>
    <name evidence="2" type="ORF">MBELCI_2184</name>
</gene>
<protein>
    <submittedName>
        <fullName evidence="2">Uncharacterized protein</fullName>
    </submittedName>
</protein>
<reference evidence="2" key="1">
    <citation type="journal article" date="2013" name="Genome Announc.">
        <title>Draft Genome Sequence of Loktanella cinnabarina LL-001T, Isolated from Deep-Sea Floor Sediment.</title>
        <authorList>
            <person name="Nishi S."/>
            <person name="Tsubouchi T."/>
            <person name="Takaki Y."/>
            <person name="Koyanagi R."/>
            <person name="Satoh N."/>
            <person name="Maruyama T."/>
            <person name="Hatada Y."/>
        </authorList>
    </citation>
    <scope>NUCLEOTIDE SEQUENCE [LARGE SCALE GENOMIC DNA]</scope>
    <source>
        <strain evidence="2">LL-001</strain>
    </source>
</reference>
<accession>U2Z4X2</accession>
<feature type="compositionally biased region" description="Basic and acidic residues" evidence="1">
    <location>
        <begin position="85"/>
        <end position="101"/>
    </location>
</feature>
<name>U2Z4X2_9RHOB</name>
<organism evidence="2 3">
    <name type="scientific">Limimaricola cinnabarinus LL-001</name>
    <dbReference type="NCBI Taxonomy" id="1337093"/>
    <lineage>
        <taxon>Bacteria</taxon>
        <taxon>Pseudomonadati</taxon>
        <taxon>Pseudomonadota</taxon>
        <taxon>Alphaproteobacteria</taxon>
        <taxon>Rhodobacterales</taxon>
        <taxon>Paracoccaceae</taxon>
        <taxon>Limimaricola</taxon>
    </lineage>
</organism>
<comment type="caution">
    <text evidence="2">The sequence shown here is derived from an EMBL/GenBank/DDBJ whole genome shotgun (WGS) entry which is preliminary data.</text>
</comment>
<sequence length="125" mass="13805">MPTLSGPTISANLRAPVETLPASPSRSDPLPVTRPDAPAVIVPRPPDQVKMGLVQAALLGNDVSPKYYSPQGVLKPWGITIRPNSERAREHREADMERERQATFAPRNQNRMVARTWPAPSPRRP</sequence>
<feature type="compositionally biased region" description="Polar residues" evidence="1">
    <location>
        <begin position="1"/>
        <end position="11"/>
    </location>
</feature>
<dbReference type="STRING" id="1337093.MBELCI_2184"/>
<dbReference type="eggNOG" id="ENOG50301ZD">
    <property type="taxonomic scope" value="Bacteria"/>
</dbReference>
<evidence type="ECO:0000313" key="2">
    <source>
        <dbReference type="EMBL" id="GAD56132.1"/>
    </source>
</evidence>
<feature type="region of interest" description="Disordered" evidence="1">
    <location>
        <begin position="1"/>
        <end position="44"/>
    </location>
</feature>
<keyword evidence="3" id="KW-1185">Reference proteome</keyword>
<dbReference type="AlphaFoldDB" id="U2Z4X2"/>